<name>A0A239BNR2_9BACT</name>
<dbReference type="EMBL" id="FZOQ01000002">
    <property type="protein sequence ID" value="SNS08694.1"/>
    <property type="molecule type" value="Genomic_DNA"/>
</dbReference>
<evidence type="ECO:0000313" key="2">
    <source>
        <dbReference type="Proteomes" id="UP000198432"/>
    </source>
</evidence>
<dbReference type="Proteomes" id="UP000198432">
    <property type="component" value="Unassembled WGS sequence"/>
</dbReference>
<dbReference type="Gene3D" id="3.90.550.10">
    <property type="entry name" value="Spore Coat Polysaccharide Biosynthesis Protein SpsA, Chain A"/>
    <property type="match status" value="1"/>
</dbReference>
<accession>A0A239BNR2</accession>
<dbReference type="OrthoDB" id="9785375at2"/>
<gene>
    <name evidence="1" type="ORF">SAMN06296052_10217</name>
</gene>
<dbReference type="RefSeq" id="WP_089317518.1">
    <property type="nucleotide sequence ID" value="NZ_FZOQ01000002.1"/>
</dbReference>
<proteinExistence type="predicted"/>
<reference evidence="2" key="1">
    <citation type="submission" date="2017-06" db="EMBL/GenBank/DDBJ databases">
        <authorList>
            <person name="Varghese N."/>
            <person name="Submissions S."/>
        </authorList>
    </citation>
    <scope>NUCLEOTIDE SEQUENCE [LARGE SCALE GENOMIC DNA]</scope>
    <source>
        <strain evidence="2">NKM1</strain>
    </source>
</reference>
<sequence length="311" mass="36243">MLNTPVLFLVFNRPDQTRKVFKKIREAKPKKLFVAADGPRSAKDGENEKCELVRKIATDVDWDCELYTLFRKENLGCGLAVSSAITWFFDNVEQGIILEDDTMPNISFFHFCENMLQMYKSDDGIMHISGNNFQFGKRVGDGAYYFSKFAHVWGWATWKRAWNKYNYDIASWSPVKIDIAFLALKEDLQRNYWKSIFSSIEEGIIDTWDYQWQLSIWYYKGKCIIPNKNLIQNIGFGEGATHTVARSKILESMRPKRLSNFIEPLSIDINDKADTDYFNYIFLSRPPLDRKSKITSILRRIKVILSLRNGA</sequence>
<keyword evidence="2" id="KW-1185">Reference proteome</keyword>
<dbReference type="SUPFAM" id="SSF53448">
    <property type="entry name" value="Nucleotide-diphospho-sugar transferases"/>
    <property type="match status" value="1"/>
</dbReference>
<dbReference type="AlphaFoldDB" id="A0A239BNR2"/>
<organism evidence="1 2">
    <name type="scientific">Pontibacter ummariensis</name>
    <dbReference type="NCBI Taxonomy" id="1610492"/>
    <lineage>
        <taxon>Bacteria</taxon>
        <taxon>Pseudomonadati</taxon>
        <taxon>Bacteroidota</taxon>
        <taxon>Cytophagia</taxon>
        <taxon>Cytophagales</taxon>
        <taxon>Hymenobacteraceae</taxon>
        <taxon>Pontibacter</taxon>
    </lineage>
</organism>
<dbReference type="InterPro" id="IPR029044">
    <property type="entry name" value="Nucleotide-diphossugar_trans"/>
</dbReference>
<evidence type="ECO:0000313" key="1">
    <source>
        <dbReference type="EMBL" id="SNS08694.1"/>
    </source>
</evidence>
<evidence type="ECO:0008006" key="3">
    <source>
        <dbReference type="Google" id="ProtNLM"/>
    </source>
</evidence>
<protein>
    <recommendedName>
        <fullName evidence="3">Nucleotide-diphospho-sugar transferase</fullName>
    </recommendedName>
</protein>